<reference evidence="3" key="1">
    <citation type="journal article" date="2014" name="Proc. Natl. Acad. Sci. U.S.A.">
        <title>Extensive sampling of basidiomycete genomes demonstrates inadequacy of the white-rot/brown-rot paradigm for wood decay fungi.</title>
        <authorList>
            <person name="Riley R."/>
            <person name="Salamov A.A."/>
            <person name="Brown D.W."/>
            <person name="Nagy L.G."/>
            <person name="Floudas D."/>
            <person name="Held B.W."/>
            <person name="Levasseur A."/>
            <person name="Lombard V."/>
            <person name="Morin E."/>
            <person name="Otillar R."/>
            <person name="Lindquist E.A."/>
            <person name="Sun H."/>
            <person name="LaButti K.M."/>
            <person name="Schmutz J."/>
            <person name="Jabbour D."/>
            <person name="Luo H."/>
            <person name="Baker S.E."/>
            <person name="Pisabarro A.G."/>
            <person name="Walton J.D."/>
            <person name="Blanchette R.A."/>
            <person name="Henrissat B."/>
            <person name="Martin F."/>
            <person name="Cullen D."/>
            <person name="Hibbett D.S."/>
            <person name="Grigoriev I.V."/>
        </authorList>
    </citation>
    <scope>NUCLEOTIDE SEQUENCE [LARGE SCALE GENOMIC DNA]</scope>
    <source>
        <strain evidence="3">PC15</strain>
    </source>
</reference>
<feature type="compositionally biased region" description="Low complexity" evidence="1">
    <location>
        <begin position="39"/>
        <end position="48"/>
    </location>
</feature>
<dbReference type="HOGENOM" id="CLU_1865962_0_0_1"/>
<evidence type="ECO:0000313" key="2">
    <source>
        <dbReference type="EMBL" id="KDQ22850.1"/>
    </source>
</evidence>
<gene>
    <name evidence="2" type="ORF">PLEOSDRAFT_1109944</name>
</gene>
<accession>A0A067N7E0</accession>
<organism evidence="2 3">
    <name type="scientific">Pleurotus ostreatus (strain PC15)</name>
    <name type="common">Oyster mushroom</name>
    <dbReference type="NCBI Taxonomy" id="1137138"/>
    <lineage>
        <taxon>Eukaryota</taxon>
        <taxon>Fungi</taxon>
        <taxon>Dikarya</taxon>
        <taxon>Basidiomycota</taxon>
        <taxon>Agaricomycotina</taxon>
        <taxon>Agaricomycetes</taxon>
        <taxon>Agaricomycetidae</taxon>
        <taxon>Agaricales</taxon>
        <taxon>Pleurotineae</taxon>
        <taxon>Pleurotaceae</taxon>
        <taxon>Pleurotus</taxon>
    </lineage>
</organism>
<dbReference type="AlphaFoldDB" id="A0A067N7E0"/>
<name>A0A067N7E0_PLEO1</name>
<sequence length="137" mass="15347">MKAAEGETTGRKTAGDKGKARPGAVVRNRNRRRVEVGESSHTTRAASRSTLMPVLMEGCTDHELRTLVQVMSSMDARIATLKQATEKAESTRAVATRSLAALIMRRELEDAQWAEVVEEEEREADRRMEEDAEYNKK</sequence>
<evidence type="ECO:0000313" key="3">
    <source>
        <dbReference type="Proteomes" id="UP000027073"/>
    </source>
</evidence>
<feature type="compositionally biased region" description="Basic and acidic residues" evidence="1">
    <location>
        <begin position="1"/>
        <end position="19"/>
    </location>
</feature>
<feature type="region of interest" description="Disordered" evidence="1">
    <location>
        <begin position="1"/>
        <end position="48"/>
    </location>
</feature>
<proteinExistence type="predicted"/>
<dbReference type="InParanoid" id="A0A067N7E0"/>
<dbReference type="EMBL" id="KL198014">
    <property type="protein sequence ID" value="KDQ22850.1"/>
    <property type="molecule type" value="Genomic_DNA"/>
</dbReference>
<dbReference type="VEuPathDB" id="FungiDB:PLEOSDRAFT_1109944"/>
<protein>
    <submittedName>
        <fullName evidence="2">Uncharacterized protein</fullName>
    </submittedName>
</protein>
<evidence type="ECO:0000256" key="1">
    <source>
        <dbReference type="SAM" id="MobiDB-lite"/>
    </source>
</evidence>
<dbReference type="Proteomes" id="UP000027073">
    <property type="component" value="Unassembled WGS sequence"/>
</dbReference>